<evidence type="ECO:0000259" key="7">
    <source>
        <dbReference type="Pfam" id="PF17682"/>
    </source>
</evidence>
<comment type="caution">
    <text evidence="8">The sequence shown here is derived from an EMBL/GenBank/DDBJ whole genome shotgun (WGS) entry which is preliminary data.</text>
</comment>
<feature type="domain" description="Transcription factor IIIC subunit 5 HTH" evidence="6">
    <location>
        <begin position="175"/>
        <end position="329"/>
    </location>
</feature>
<dbReference type="PANTHER" id="PTHR13230">
    <property type="entry name" value="GENERAL TRANSCRIPTION FACTOR IIIC, POLYPEPTIDE 5"/>
    <property type="match status" value="1"/>
</dbReference>
<feature type="region of interest" description="Disordered" evidence="5">
    <location>
        <begin position="492"/>
        <end position="512"/>
    </location>
</feature>
<dbReference type="Pfam" id="PF09734">
    <property type="entry name" value="Tau95"/>
    <property type="match status" value="1"/>
</dbReference>
<gene>
    <name evidence="8" type="ORF">CHRIB12_LOCUS21593</name>
</gene>
<proteinExistence type="predicted"/>
<dbReference type="GO" id="GO:0005634">
    <property type="term" value="C:nucleus"/>
    <property type="evidence" value="ECO:0007669"/>
    <property type="project" value="UniProtKB-SubCell"/>
</dbReference>
<protein>
    <submittedName>
        <fullName evidence="8">Uncharacterized protein</fullName>
    </submittedName>
</protein>
<accession>A0A915ZVY0</accession>
<dbReference type="AlphaFoldDB" id="A0A915ZVY0"/>
<feature type="region of interest" description="Disordered" evidence="5">
    <location>
        <begin position="448"/>
        <end position="473"/>
    </location>
</feature>
<evidence type="ECO:0000313" key="8">
    <source>
        <dbReference type="EMBL" id="CAB5390626.1"/>
    </source>
</evidence>
<sequence length="560" mass="65106">MESNSKQNEDLYFGYEAAPSKNIPPKQIFVIEYPGYIKNINKVLHTLGSEKGLKKAINEDLMELRFRPDDPFCHPINGDVIPTSNLLLKVTRRKKKQNKTVNHEEEKTSVKDDVNFDILGIISKTCRFRGMSDYQYVPNMNHPILEYRKALESLNVNKIMDFESIINNIKEETNLPPPSFSRVECPMDYGYQQNTAVVKVLVKKGDGQPPSLKLINRSRRKKFIAISITYDIDNVPEEPPSESLKNIEQMPQESINGMRKLFEERPIWTRLALENNLPLNDKRNIKRLLPLVAYLMSNGPWRDCWIRYGYDPRLNKNKEARFYQLLDIRNTRRPTKLGRAKRLLHIQEEATVEKDSTAKSGDSRPSHIFDGTSTCRDIAVFQVCDITDPLLKRLIESSDSVQEFCDEHDGFYKHSELIKMRKVMRRKFKALTEGKILKDEDFDDLLNAHDDESENEDGGEDEEGISDIDSESKDEQIISRVDELMRNLQAMQRSQEDFEQDDEGTFSSFEDLDNSDIFEENESEEESNQNYILNMILRIIRTSEAVDSNQDFDCHFGFHF</sequence>
<dbReference type="InterPro" id="IPR040454">
    <property type="entry name" value="TF_IIIC_Tfc1/Sfc1"/>
</dbReference>
<dbReference type="FunFam" id="3.30.200.160:FF:000002">
    <property type="entry name" value="Transcription factor IIIC, subunit 5"/>
    <property type="match status" value="1"/>
</dbReference>
<dbReference type="InterPro" id="IPR041499">
    <property type="entry name" value="Tfc1/Sfc1_N"/>
</dbReference>
<dbReference type="GO" id="GO:0000127">
    <property type="term" value="C:transcription factor TFIIIC complex"/>
    <property type="evidence" value="ECO:0007669"/>
    <property type="project" value="InterPro"/>
</dbReference>
<dbReference type="GO" id="GO:0001002">
    <property type="term" value="F:RNA polymerase III type 1 promoter sequence-specific DNA binding"/>
    <property type="evidence" value="ECO:0007669"/>
    <property type="project" value="TreeGrafter"/>
</dbReference>
<evidence type="ECO:0000256" key="5">
    <source>
        <dbReference type="SAM" id="MobiDB-lite"/>
    </source>
</evidence>
<feature type="compositionally biased region" description="Acidic residues" evidence="5">
    <location>
        <begin position="497"/>
        <end position="512"/>
    </location>
</feature>
<dbReference type="VEuPathDB" id="FungiDB:RhiirFUN_009330"/>
<dbReference type="Pfam" id="PF17682">
    <property type="entry name" value="Tau95_N"/>
    <property type="match status" value="1"/>
</dbReference>
<evidence type="ECO:0000259" key="6">
    <source>
        <dbReference type="Pfam" id="PF09734"/>
    </source>
</evidence>
<feature type="compositionally biased region" description="Acidic residues" evidence="5">
    <location>
        <begin position="451"/>
        <end position="469"/>
    </location>
</feature>
<evidence type="ECO:0000256" key="1">
    <source>
        <dbReference type="ARBA" id="ARBA00004123"/>
    </source>
</evidence>
<feature type="domain" description="Transcription factor IIIC subunit Tfc1/Sfc1 triple barrel" evidence="7">
    <location>
        <begin position="30"/>
        <end position="136"/>
    </location>
</feature>
<keyword evidence="4" id="KW-0539">Nucleus</keyword>
<keyword evidence="2" id="KW-0238">DNA-binding</keyword>
<keyword evidence="3" id="KW-0804">Transcription</keyword>
<dbReference type="GO" id="GO:0001003">
    <property type="term" value="F:RNA polymerase III type 2 promoter sequence-specific DNA binding"/>
    <property type="evidence" value="ECO:0007669"/>
    <property type="project" value="TreeGrafter"/>
</dbReference>
<reference evidence="8" key="1">
    <citation type="submission" date="2020-05" db="EMBL/GenBank/DDBJ databases">
        <authorList>
            <person name="Rincon C."/>
            <person name="Sanders R I."/>
            <person name="Robbins C."/>
            <person name="Chaturvedi A."/>
        </authorList>
    </citation>
    <scope>NUCLEOTIDE SEQUENCE</scope>
    <source>
        <strain evidence="8">CHB12</strain>
    </source>
</reference>
<dbReference type="PANTHER" id="PTHR13230:SF5">
    <property type="entry name" value="GENERAL TRANSCRIPTION FACTOR 3C POLYPEPTIDE 5"/>
    <property type="match status" value="1"/>
</dbReference>
<dbReference type="InterPro" id="IPR019136">
    <property type="entry name" value="TF_IIIC_su-5_HTH"/>
</dbReference>
<evidence type="ECO:0000256" key="4">
    <source>
        <dbReference type="ARBA" id="ARBA00023242"/>
    </source>
</evidence>
<name>A0A915ZVY0_9GLOM</name>
<dbReference type="GO" id="GO:0006384">
    <property type="term" value="P:transcription initiation at RNA polymerase III promoter"/>
    <property type="evidence" value="ECO:0007669"/>
    <property type="project" value="InterPro"/>
</dbReference>
<dbReference type="VEuPathDB" id="FungiDB:RhiirFUN_009329"/>
<evidence type="ECO:0000256" key="3">
    <source>
        <dbReference type="ARBA" id="ARBA00023163"/>
    </source>
</evidence>
<dbReference type="OrthoDB" id="5598268at2759"/>
<dbReference type="Proteomes" id="UP000684084">
    <property type="component" value="Unassembled WGS sequence"/>
</dbReference>
<organism evidence="8 9">
    <name type="scientific">Rhizophagus irregularis</name>
    <dbReference type="NCBI Taxonomy" id="588596"/>
    <lineage>
        <taxon>Eukaryota</taxon>
        <taxon>Fungi</taxon>
        <taxon>Fungi incertae sedis</taxon>
        <taxon>Mucoromycota</taxon>
        <taxon>Glomeromycotina</taxon>
        <taxon>Glomeromycetes</taxon>
        <taxon>Glomerales</taxon>
        <taxon>Glomeraceae</taxon>
        <taxon>Rhizophagus</taxon>
    </lineage>
</organism>
<dbReference type="EMBL" id="CAGKOT010000070">
    <property type="protein sequence ID" value="CAB5390626.1"/>
    <property type="molecule type" value="Genomic_DNA"/>
</dbReference>
<evidence type="ECO:0000256" key="2">
    <source>
        <dbReference type="ARBA" id="ARBA00023125"/>
    </source>
</evidence>
<evidence type="ECO:0000313" key="9">
    <source>
        <dbReference type="Proteomes" id="UP000684084"/>
    </source>
</evidence>
<comment type="subcellular location">
    <subcellularLocation>
        <location evidence="1">Nucleus</location>
    </subcellularLocation>
</comment>